<sequence>MSFKRPRSGSSSQAQTEESAPSAEPTPKAVRTALPATATSAPLLCTLPPTCNPPQNRPTPLANSTELESHYATYHAHVCEEHECGCVFPDARLLELHQTECHDPIAAVRKDRGEKIFACHVASCSRRFLTPKARRLHLIQGHGYPKEYFFAVTNKGVGGLLKKWGEGASMMRGQWKPRDQDKIDEDSESEDDDTEAETADTDAQSADRLPIDEDTDEDAPPRQPDDAVQGLTGALDALSLVPSNVKFGRGGSMGGFRQALTHGKLVPGLLPARNGPLQRRGFGRGRGCARGGPSGGGVLGADVEGRQGEGQTSRVSGAALGAGVATRSARGFPHARVGIRGQPRGGRSRGS</sequence>
<feature type="compositionally biased region" description="Acidic residues" evidence="1">
    <location>
        <begin position="182"/>
        <end position="200"/>
    </location>
</feature>
<evidence type="ECO:0000313" key="4">
    <source>
        <dbReference type="Proteomes" id="UP000076727"/>
    </source>
</evidence>
<dbReference type="STRING" id="1314783.A0A165PVW4"/>
<name>A0A165PVW4_9APHY</name>
<organism evidence="3 4">
    <name type="scientific">Daedalea quercina L-15889</name>
    <dbReference type="NCBI Taxonomy" id="1314783"/>
    <lineage>
        <taxon>Eukaryota</taxon>
        <taxon>Fungi</taxon>
        <taxon>Dikarya</taxon>
        <taxon>Basidiomycota</taxon>
        <taxon>Agaricomycotina</taxon>
        <taxon>Agaricomycetes</taxon>
        <taxon>Polyporales</taxon>
        <taxon>Fomitopsis</taxon>
    </lineage>
</organism>
<dbReference type="PANTHER" id="PTHR21354">
    <property type="entry name" value="ZINC FINGER PROTEIN 511"/>
    <property type="match status" value="1"/>
</dbReference>
<dbReference type="InterPro" id="IPR013087">
    <property type="entry name" value="Znf_C2H2_type"/>
</dbReference>
<gene>
    <name evidence="3" type="ORF">DAEQUDRAFT_711445</name>
</gene>
<accession>A0A165PVW4</accession>
<dbReference type="PANTHER" id="PTHR21354:SF0">
    <property type="entry name" value="ZINC FINGER PROTEIN 511"/>
    <property type="match status" value="1"/>
</dbReference>
<reference evidence="3 4" key="1">
    <citation type="journal article" date="2016" name="Mol. Biol. Evol.">
        <title>Comparative Genomics of Early-Diverging Mushroom-Forming Fungi Provides Insights into the Origins of Lignocellulose Decay Capabilities.</title>
        <authorList>
            <person name="Nagy L.G."/>
            <person name="Riley R."/>
            <person name="Tritt A."/>
            <person name="Adam C."/>
            <person name="Daum C."/>
            <person name="Floudas D."/>
            <person name="Sun H."/>
            <person name="Yadav J.S."/>
            <person name="Pangilinan J."/>
            <person name="Larsson K.H."/>
            <person name="Matsuura K."/>
            <person name="Barry K."/>
            <person name="Labutti K."/>
            <person name="Kuo R."/>
            <person name="Ohm R.A."/>
            <person name="Bhattacharya S.S."/>
            <person name="Shirouzu T."/>
            <person name="Yoshinaga Y."/>
            <person name="Martin F.M."/>
            <person name="Grigoriev I.V."/>
            <person name="Hibbett D.S."/>
        </authorList>
    </citation>
    <scope>NUCLEOTIDE SEQUENCE [LARGE SCALE GENOMIC DNA]</scope>
    <source>
        <strain evidence="3 4">L-15889</strain>
    </source>
</reference>
<feature type="domain" description="C2H2-type" evidence="2">
    <location>
        <begin position="79"/>
        <end position="102"/>
    </location>
</feature>
<dbReference type="OrthoDB" id="18440at2759"/>
<feature type="domain" description="C2H2-type" evidence="2">
    <location>
        <begin position="119"/>
        <end position="142"/>
    </location>
</feature>
<dbReference type="SMART" id="SM00355">
    <property type="entry name" value="ZnF_C2H2"/>
    <property type="match status" value="2"/>
</dbReference>
<evidence type="ECO:0000256" key="1">
    <source>
        <dbReference type="SAM" id="MobiDB-lite"/>
    </source>
</evidence>
<dbReference type="Proteomes" id="UP000076727">
    <property type="component" value="Unassembled WGS sequence"/>
</dbReference>
<dbReference type="EMBL" id="KV429064">
    <property type="protein sequence ID" value="KZT68687.1"/>
    <property type="molecule type" value="Genomic_DNA"/>
</dbReference>
<dbReference type="AlphaFoldDB" id="A0A165PVW4"/>
<dbReference type="PROSITE" id="PS00028">
    <property type="entry name" value="ZINC_FINGER_C2H2_1"/>
    <property type="match status" value="2"/>
</dbReference>
<keyword evidence="4" id="KW-1185">Reference proteome</keyword>
<feature type="region of interest" description="Disordered" evidence="1">
    <location>
        <begin position="171"/>
        <end position="229"/>
    </location>
</feature>
<feature type="region of interest" description="Disordered" evidence="1">
    <location>
        <begin position="1"/>
        <end position="33"/>
    </location>
</feature>
<feature type="region of interest" description="Disordered" evidence="1">
    <location>
        <begin position="305"/>
        <end position="351"/>
    </location>
</feature>
<protein>
    <recommendedName>
        <fullName evidence="2">C2H2-type domain-containing protein</fullName>
    </recommendedName>
</protein>
<evidence type="ECO:0000313" key="3">
    <source>
        <dbReference type="EMBL" id="KZT68687.1"/>
    </source>
</evidence>
<proteinExistence type="predicted"/>
<dbReference type="InterPro" id="IPR039258">
    <property type="entry name" value="ZNF511"/>
</dbReference>
<feature type="compositionally biased region" description="Polar residues" evidence="1">
    <location>
        <begin position="8"/>
        <end position="19"/>
    </location>
</feature>
<evidence type="ECO:0000259" key="2">
    <source>
        <dbReference type="PROSITE" id="PS00028"/>
    </source>
</evidence>